<keyword evidence="3" id="KW-1185">Reference proteome</keyword>
<protein>
    <recommendedName>
        <fullName evidence="1">Knr4/Smi1-like domain-containing protein</fullName>
    </recommendedName>
</protein>
<dbReference type="Pfam" id="PF09346">
    <property type="entry name" value="SMI1_KNR4"/>
    <property type="match status" value="1"/>
</dbReference>
<dbReference type="SUPFAM" id="SSF160631">
    <property type="entry name" value="SMI1/KNR4-like"/>
    <property type="match status" value="1"/>
</dbReference>
<accession>A0ABT9Y3T5</accession>
<feature type="domain" description="Knr4/Smi1-like" evidence="1">
    <location>
        <begin position="48"/>
        <end position="172"/>
    </location>
</feature>
<dbReference type="Gene3D" id="3.40.1580.10">
    <property type="entry name" value="SMI1/KNR4-like"/>
    <property type="match status" value="1"/>
</dbReference>
<reference evidence="2 3" key="1">
    <citation type="submission" date="2023-07" db="EMBL/GenBank/DDBJ databases">
        <title>Genomic Encyclopedia of Type Strains, Phase IV (KMG-IV): sequencing the most valuable type-strain genomes for metagenomic binning, comparative biology and taxonomic classification.</title>
        <authorList>
            <person name="Goeker M."/>
        </authorList>
    </citation>
    <scope>NUCLEOTIDE SEQUENCE [LARGE SCALE GENOMIC DNA]</scope>
    <source>
        <strain evidence="2 3">DSM 27594</strain>
    </source>
</reference>
<comment type="caution">
    <text evidence="2">The sequence shown here is derived from an EMBL/GenBank/DDBJ whole genome shotgun (WGS) entry which is preliminary data.</text>
</comment>
<dbReference type="RefSeq" id="WP_307414330.1">
    <property type="nucleotide sequence ID" value="NZ_JAUSTW010000025.1"/>
</dbReference>
<evidence type="ECO:0000259" key="1">
    <source>
        <dbReference type="SMART" id="SM00860"/>
    </source>
</evidence>
<dbReference type="EMBL" id="JAUSTW010000025">
    <property type="protein sequence ID" value="MDQ0202303.1"/>
    <property type="molecule type" value="Genomic_DNA"/>
</dbReference>
<dbReference type="InterPro" id="IPR018958">
    <property type="entry name" value="Knr4/Smi1-like_dom"/>
</dbReference>
<gene>
    <name evidence="2" type="ORF">J2S10_005540</name>
</gene>
<sequence length="197" mass="23094">MHLQINETLSVLGKWKEKGYRELKNGTEIICHVPKNGPEAWLHKIYAPLPEEAINVLERNVVTKKVPLVLKEFYRKMNGINLFSDVFCVFGVRTSYVRTGDESIQPYDLITPNLERHIECPKSWLIFGSYSWDGSEVVMDTAELEYPKVFRIERWTTNILQEWDSFSDWLNSETFRVQTLFDENGYRIDRSIPTVSL</sequence>
<dbReference type="Proteomes" id="UP001224122">
    <property type="component" value="Unassembled WGS sequence"/>
</dbReference>
<evidence type="ECO:0000313" key="2">
    <source>
        <dbReference type="EMBL" id="MDQ0202303.1"/>
    </source>
</evidence>
<organism evidence="2 3">
    <name type="scientific">Neobacillus ginsengisoli</name>
    <dbReference type="NCBI Taxonomy" id="904295"/>
    <lineage>
        <taxon>Bacteria</taxon>
        <taxon>Bacillati</taxon>
        <taxon>Bacillota</taxon>
        <taxon>Bacilli</taxon>
        <taxon>Bacillales</taxon>
        <taxon>Bacillaceae</taxon>
        <taxon>Neobacillus</taxon>
    </lineage>
</organism>
<proteinExistence type="predicted"/>
<evidence type="ECO:0000313" key="3">
    <source>
        <dbReference type="Proteomes" id="UP001224122"/>
    </source>
</evidence>
<dbReference type="SMART" id="SM00860">
    <property type="entry name" value="SMI1_KNR4"/>
    <property type="match status" value="1"/>
</dbReference>
<dbReference type="InterPro" id="IPR037883">
    <property type="entry name" value="Knr4/Smi1-like_sf"/>
</dbReference>
<name>A0ABT9Y3T5_9BACI</name>